<dbReference type="EMBL" id="LCMV01000042">
    <property type="protein sequence ID" value="KKU42964.1"/>
    <property type="molecule type" value="Genomic_DNA"/>
</dbReference>
<dbReference type="AlphaFoldDB" id="A0A0G1QD88"/>
<accession>A0A0G1QD88</accession>
<dbReference type="Proteomes" id="UP000034487">
    <property type="component" value="Unassembled WGS sequence"/>
</dbReference>
<sequence length="370" mass="42005">MSTLVLPRRTDLKSLVKGCFDHHSHACRWMTFRDEYFRHEGGIANFMDISLRAKQDSTGALHRGIAYSEECLYARMKSVFELKWRAGEAGVYAIVDCSDDIEGRAFEVALRLKKEFAAKGYTILVGVYSILGFREWGSKREQEIDRLAPRADFFVCLPERDDHPDHSMNALGHLYKMIALAIKYKKPLQIHAGQKDISAETDVEKIIAAVALLVNSSGIPLEDRPKISIVHATSTSCRDDDYLGEIVKGFRDNNIELIVCPVATSSTRRDRSFHDPSHNPIARVREFILGGVTVRIGTDNIDDIFVPWQDDPLLARELPVLANLLRFSHESVLRKIFTGEPFYSTDLTKIQASLVSDYEAWKMPFPTWLQ</sequence>
<organism evidence="1 2">
    <name type="scientific">Berkelbacteria bacterium GW2011_GWA2_46_7</name>
    <dbReference type="NCBI Taxonomy" id="1618335"/>
    <lineage>
        <taxon>Bacteria</taxon>
        <taxon>Candidatus Berkelbacteria</taxon>
    </lineage>
</organism>
<comment type="caution">
    <text evidence="1">The sequence shown here is derived from an EMBL/GenBank/DDBJ whole genome shotgun (WGS) entry which is preliminary data.</text>
</comment>
<proteinExistence type="predicted"/>
<reference evidence="1 2" key="1">
    <citation type="journal article" date="2015" name="Nature">
        <title>rRNA introns, odd ribosomes, and small enigmatic genomes across a large radiation of phyla.</title>
        <authorList>
            <person name="Brown C.T."/>
            <person name="Hug L.A."/>
            <person name="Thomas B.C."/>
            <person name="Sharon I."/>
            <person name="Castelle C.J."/>
            <person name="Singh A."/>
            <person name="Wilkins M.J."/>
            <person name="Williams K.H."/>
            <person name="Banfield J.F."/>
        </authorList>
    </citation>
    <scope>NUCLEOTIDE SEQUENCE [LARGE SCALE GENOMIC DNA]</scope>
</reference>
<dbReference type="SUPFAM" id="SSF51556">
    <property type="entry name" value="Metallo-dependent hydrolases"/>
    <property type="match status" value="1"/>
</dbReference>
<dbReference type="InterPro" id="IPR032466">
    <property type="entry name" value="Metal_Hydrolase"/>
</dbReference>
<evidence type="ECO:0000313" key="1">
    <source>
        <dbReference type="EMBL" id="KKU42964.1"/>
    </source>
</evidence>
<gene>
    <name evidence="1" type="ORF">UX60_C0042G0014</name>
</gene>
<dbReference type="Gene3D" id="3.20.20.140">
    <property type="entry name" value="Metal-dependent hydrolases"/>
    <property type="match status" value="1"/>
</dbReference>
<evidence type="ECO:0000313" key="2">
    <source>
        <dbReference type="Proteomes" id="UP000034487"/>
    </source>
</evidence>
<evidence type="ECO:0008006" key="3">
    <source>
        <dbReference type="Google" id="ProtNLM"/>
    </source>
</evidence>
<protein>
    <recommendedName>
        <fullName evidence="3">Amidohydrolase-related domain-containing protein</fullName>
    </recommendedName>
</protein>
<name>A0A0G1QD88_9BACT</name>